<evidence type="ECO:0000313" key="3">
    <source>
        <dbReference type="Proteomes" id="UP000002051"/>
    </source>
</evidence>
<dbReference type="Proteomes" id="UP000002051">
    <property type="component" value="Unassembled WGS sequence"/>
</dbReference>
<sequence>MTSQTLEHTDKWTSIFELVSSNTRVKTHFGWPGGTGLGHGSVILFEVFGQILSGINLAREFVSPPPLHLP</sequence>
<evidence type="ECO:0000313" key="2">
    <source>
        <dbReference type="EnsemblPlants" id="KEH44368"/>
    </source>
</evidence>
<gene>
    <name evidence="1" type="ordered locus">MTR_1g112690</name>
</gene>
<dbReference type="EMBL" id="CM001217">
    <property type="protein sequence ID" value="KEH44368.1"/>
    <property type="molecule type" value="Genomic_DNA"/>
</dbReference>
<accession>A0A072VSK2</accession>
<reference evidence="2" key="3">
    <citation type="submission" date="2015-04" db="UniProtKB">
        <authorList>
            <consortium name="EnsemblPlants"/>
        </authorList>
    </citation>
    <scope>IDENTIFICATION</scope>
    <source>
        <strain evidence="2">cv. Jemalong A17</strain>
    </source>
</reference>
<reference evidence="1 3" key="2">
    <citation type="journal article" date="2014" name="BMC Genomics">
        <title>An improved genome release (version Mt4.0) for the model legume Medicago truncatula.</title>
        <authorList>
            <person name="Tang H."/>
            <person name="Krishnakumar V."/>
            <person name="Bidwell S."/>
            <person name="Rosen B."/>
            <person name="Chan A."/>
            <person name="Zhou S."/>
            <person name="Gentzbittel L."/>
            <person name="Childs K.L."/>
            <person name="Yandell M."/>
            <person name="Gundlach H."/>
            <person name="Mayer K.F."/>
            <person name="Schwartz D.C."/>
            <person name="Town C.D."/>
        </authorList>
    </citation>
    <scope>GENOME REANNOTATION</scope>
    <source>
        <strain evidence="1">A17</strain>
        <strain evidence="2 3">cv. Jemalong A17</strain>
    </source>
</reference>
<dbReference type="AlphaFoldDB" id="A0A072VSK2"/>
<organism evidence="1 3">
    <name type="scientific">Medicago truncatula</name>
    <name type="common">Barrel medic</name>
    <name type="synonym">Medicago tribuloides</name>
    <dbReference type="NCBI Taxonomy" id="3880"/>
    <lineage>
        <taxon>Eukaryota</taxon>
        <taxon>Viridiplantae</taxon>
        <taxon>Streptophyta</taxon>
        <taxon>Embryophyta</taxon>
        <taxon>Tracheophyta</taxon>
        <taxon>Spermatophyta</taxon>
        <taxon>Magnoliopsida</taxon>
        <taxon>eudicotyledons</taxon>
        <taxon>Gunneridae</taxon>
        <taxon>Pentapetalae</taxon>
        <taxon>rosids</taxon>
        <taxon>fabids</taxon>
        <taxon>Fabales</taxon>
        <taxon>Fabaceae</taxon>
        <taxon>Papilionoideae</taxon>
        <taxon>50 kb inversion clade</taxon>
        <taxon>NPAAA clade</taxon>
        <taxon>Hologalegina</taxon>
        <taxon>IRL clade</taxon>
        <taxon>Trifolieae</taxon>
        <taxon>Medicago</taxon>
    </lineage>
</organism>
<dbReference type="EnsemblPlants" id="KEH44368">
    <property type="protein sequence ID" value="KEH44368"/>
    <property type="gene ID" value="MTR_1g112690"/>
</dbReference>
<dbReference type="HOGENOM" id="CLU_2761556_0_0_1"/>
<keyword evidence="3" id="KW-1185">Reference proteome</keyword>
<name>A0A072VSK2_MEDTR</name>
<protein>
    <submittedName>
        <fullName evidence="1 2">Uncharacterized protein</fullName>
    </submittedName>
</protein>
<evidence type="ECO:0000313" key="1">
    <source>
        <dbReference type="EMBL" id="KEH44368.1"/>
    </source>
</evidence>
<proteinExistence type="predicted"/>
<reference evidence="1 3" key="1">
    <citation type="journal article" date="2011" name="Nature">
        <title>The Medicago genome provides insight into the evolution of rhizobial symbioses.</title>
        <authorList>
            <person name="Young N.D."/>
            <person name="Debelle F."/>
            <person name="Oldroyd G.E."/>
            <person name="Geurts R."/>
            <person name="Cannon S.B."/>
            <person name="Udvardi M.K."/>
            <person name="Benedito V.A."/>
            <person name="Mayer K.F."/>
            <person name="Gouzy J."/>
            <person name="Schoof H."/>
            <person name="Van de Peer Y."/>
            <person name="Proost S."/>
            <person name="Cook D.R."/>
            <person name="Meyers B.C."/>
            <person name="Spannagl M."/>
            <person name="Cheung F."/>
            <person name="De Mita S."/>
            <person name="Krishnakumar V."/>
            <person name="Gundlach H."/>
            <person name="Zhou S."/>
            <person name="Mudge J."/>
            <person name="Bharti A.K."/>
            <person name="Murray J.D."/>
            <person name="Naoumkina M.A."/>
            <person name="Rosen B."/>
            <person name="Silverstein K.A."/>
            <person name="Tang H."/>
            <person name="Rombauts S."/>
            <person name="Zhao P.X."/>
            <person name="Zhou P."/>
            <person name="Barbe V."/>
            <person name="Bardou P."/>
            <person name="Bechner M."/>
            <person name="Bellec A."/>
            <person name="Berger A."/>
            <person name="Berges H."/>
            <person name="Bidwell S."/>
            <person name="Bisseling T."/>
            <person name="Choisne N."/>
            <person name="Couloux A."/>
            <person name="Denny R."/>
            <person name="Deshpande S."/>
            <person name="Dai X."/>
            <person name="Doyle J.J."/>
            <person name="Dudez A.M."/>
            <person name="Farmer A.D."/>
            <person name="Fouteau S."/>
            <person name="Franken C."/>
            <person name="Gibelin C."/>
            <person name="Gish J."/>
            <person name="Goldstein S."/>
            <person name="Gonzalez A.J."/>
            <person name="Green P.J."/>
            <person name="Hallab A."/>
            <person name="Hartog M."/>
            <person name="Hua A."/>
            <person name="Humphray S.J."/>
            <person name="Jeong D.H."/>
            <person name="Jing Y."/>
            <person name="Jocker A."/>
            <person name="Kenton S.M."/>
            <person name="Kim D.J."/>
            <person name="Klee K."/>
            <person name="Lai H."/>
            <person name="Lang C."/>
            <person name="Lin S."/>
            <person name="Macmil S.L."/>
            <person name="Magdelenat G."/>
            <person name="Matthews L."/>
            <person name="McCorrison J."/>
            <person name="Monaghan E.L."/>
            <person name="Mun J.H."/>
            <person name="Najar F.Z."/>
            <person name="Nicholson C."/>
            <person name="Noirot C."/>
            <person name="O'Bleness M."/>
            <person name="Paule C.R."/>
            <person name="Poulain J."/>
            <person name="Prion F."/>
            <person name="Qin B."/>
            <person name="Qu C."/>
            <person name="Retzel E.F."/>
            <person name="Riddle C."/>
            <person name="Sallet E."/>
            <person name="Samain S."/>
            <person name="Samson N."/>
            <person name="Sanders I."/>
            <person name="Saurat O."/>
            <person name="Scarpelli C."/>
            <person name="Schiex T."/>
            <person name="Segurens B."/>
            <person name="Severin A.J."/>
            <person name="Sherrier D.J."/>
            <person name="Shi R."/>
            <person name="Sims S."/>
            <person name="Singer S.R."/>
            <person name="Sinharoy S."/>
            <person name="Sterck L."/>
            <person name="Viollet A."/>
            <person name="Wang B.B."/>
            <person name="Wang K."/>
            <person name="Wang M."/>
            <person name="Wang X."/>
            <person name="Warfsmann J."/>
            <person name="Weissenbach J."/>
            <person name="White D.D."/>
            <person name="White J.D."/>
            <person name="Wiley G.B."/>
            <person name="Wincker P."/>
            <person name="Xing Y."/>
            <person name="Yang L."/>
            <person name="Yao Z."/>
            <person name="Ying F."/>
            <person name="Zhai J."/>
            <person name="Zhou L."/>
            <person name="Zuber A."/>
            <person name="Denarie J."/>
            <person name="Dixon R.A."/>
            <person name="May G.D."/>
            <person name="Schwartz D.C."/>
            <person name="Rogers J."/>
            <person name="Quetier F."/>
            <person name="Town C.D."/>
            <person name="Roe B.A."/>
        </authorList>
    </citation>
    <scope>NUCLEOTIDE SEQUENCE [LARGE SCALE GENOMIC DNA]</scope>
    <source>
        <strain evidence="1">A17</strain>
        <strain evidence="2 3">cv. Jemalong A17</strain>
    </source>
</reference>